<dbReference type="Gene3D" id="2.60.98.40">
    <property type="match status" value="2"/>
</dbReference>
<reference evidence="3" key="1">
    <citation type="submission" date="2019-01" db="EMBL/GenBank/DDBJ databases">
        <title>Anaerobic oxidation of ethane by archaea from a marine hydrocarbon seep.</title>
        <authorList>
            <person name="Musat F."/>
        </authorList>
    </citation>
    <scope>NUCLEOTIDE SEQUENCE [LARGE SCALE GENOMIC DNA]</scope>
</reference>
<protein>
    <recommendedName>
        <fullName evidence="1">S-layer family duplication domain-containing protein</fullName>
    </recommendedName>
</protein>
<gene>
    <name evidence="2" type="ORF">AEth_01752</name>
</gene>
<dbReference type="GO" id="GO:0005509">
    <property type="term" value="F:calcium ion binding"/>
    <property type="evidence" value="ECO:0007669"/>
    <property type="project" value="InterPro"/>
</dbReference>
<evidence type="ECO:0000313" key="2">
    <source>
        <dbReference type="EMBL" id="RZB28750.1"/>
    </source>
</evidence>
<dbReference type="EMBL" id="RPGO01000035">
    <property type="protein sequence ID" value="RZB28750.1"/>
    <property type="molecule type" value="Genomic_DNA"/>
</dbReference>
<dbReference type="InterPro" id="IPR028974">
    <property type="entry name" value="TSP_type-3_rpt"/>
</dbReference>
<dbReference type="AlphaFoldDB" id="A0A8B3S199"/>
<sequence>MDKKIITTTAIAGILLLLLAVLPASAAIQANSVEIRGTVYNDAVGERTTYWDANNFAGFWYDLKNNLKSEELNITDAGVIAGGDRTIDEGDLAYTTTRKLKKYKVNSMEGKFVTDGLDHTGVVTDYGTHYAVVGWQAEKYIALKGDARKIVKQVLEQGSTDKKTMTIGETWDIGDGWTLMAQSIDAKASPRQAWLVLSKDGVKLEDEVVENGNVFLYRKDIGGKSDVPLFVTYVDSVFAGATSDMVQLKYTWAVSDDVLEINCGDTFGVMEVTCACMDYITLENNDSITLDSDSTVDIMGEVKFKVADSDTLRFYPMVTRTEPGTYEVRGTIYNDTASERTTYWDASNFASFWYDLKNNLKSESLNITDTGVMTGGDRTIGEGNLTYTTIRQLKRYKVNSEESKFVKDGLDSTGSVTDYGTHYAVVGWQTEKYIALKGDAKKLVKHVLEHGTSSADRKTLTIGETWDIGDGWTLMAQAIDAKASPRLAWLVLSKDGVKLDDVVAVDGEVFTYSKDIGGKSDVPLFVTYVDSVFAGATSDMVQLKYTWAVSTDVLEINCGDTFGVMEVTCACMDHITLKNKDTPITLDLDSTVDIMGSMKFKVADSDTLRFYPFVEYVIGEEPEPKPPYTDTDGDGVPDSWDLDNSTPAGYWTDSRGRGRMFGDMNGDGKYSSVDALIILQYAVGKI</sequence>
<organism evidence="2 3">
    <name type="scientific">Candidatus Argoarchaeum ethanivorans</name>
    <dbReference type="NCBI Taxonomy" id="2608793"/>
    <lineage>
        <taxon>Archaea</taxon>
        <taxon>Methanobacteriati</taxon>
        <taxon>Methanobacteriota</taxon>
        <taxon>Stenosarchaea group</taxon>
        <taxon>Methanomicrobia</taxon>
        <taxon>Methanosarcinales</taxon>
        <taxon>Methanosarcinales incertae sedis</taxon>
        <taxon>GOM Arc I cluster</taxon>
        <taxon>Candidatus Argoarchaeum</taxon>
    </lineage>
</organism>
<feature type="domain" description="S-layer family duplication" evidence="1">
    <location>
        <begin position="337"/>
        <end position="604"/>
    </location>
</feature>
<dbReference type="InterPro" id="IPR006457">
    <property type="entry name" value="S_layer-rel_Mac"/>
</dbReference>
<accession>A0A8B3S199</accession>
<dbReference type="Proteomes" id="UP000291831">
    <property type="component" value="Unassembled WGS sequence"/>
</dbReference>
<proteinExistence type="predicted"/>
<dbReference type="NCBIfam" id="TIGR01567">
    <property type="entry name" value="S_layer_rel_Mac"/>
    <property type="match status" value="2"/>
</dbReference>
<dbReference type="SUPFAM" id="SSF103647">
    <property type="entry name" value="TSP type-3 repeat"/>
    <property type="match status" value="1"/>
</dbReference>
<dbReference type="Gene3D" id="2.60.40.4190">
    <property type="match status" value="2"/>
</dbReference>
<evidence type="ECO:0000313" key="3">
    <source>
        <dbReference type="Proteomes" id="UP000291831"/>
    </source>
</evidence>
<feature type="domain" description="S-layer family duplication" evidence="1">
    <location>
        <begin position="47"/>
        <end position="308"/>
    </location>
</feature>
<name>A0A8B3S199_9EURY</name>
<comment type="caution">
    <text evidence="2">The sequence shown here is derived from an EMBL/GenBank/DDBJ whole genome shotgun (WGS) entry which is preliminary data.</text>
</comment>
<evidence type="ECO:0000259" key="1">
    <source>
        <dbReference type="Pfam" id="PF07752"/>
    </source>
</evidence>
<dbReference type="Pfam" id="PF07752">
    <property type="entry name" value="S-layer"/>
    <property type="match status" value="2"/>
</dbReference>